<organism evidence="1 2">
    <name type="scientific">Ixodes persulcatus</name>
    <name type="common">Taiga tick</name>
    <dbReference type="NCBI Taxonomy" id="34615"/>
    <lineage>
        <taxon>Eukaryota</taxon>
        <taxon>Metazoa</taxon>
        <taxon>Ecdysozoa</taxon>
        <taxon>Arthropoda</taxon>
        <taxon>Chelicerata</taxon>
        <taxon>Arachnida</taxon>
        <taxon>Acari</taxon>
        <taxon>Parasitiformes</taxon>
        <taxon>Ixodida</taxon>
        <taxon>Ixodoidea</taxon>
        <taxon>Ixodidae</taxon>
        <taxon>Ixodinae</taxon>
        <taxon>Ixodes</taxon>
    </lineage>
</organism>
<proteinExistence type="predicted"/>
<evidence type="ECO:0000313" key="2">
    <source>
        <dbReference type="Proteomes" id="UP000805193"/>
    </source>
</evidence>
<sequence length="255" mass="28042">MKHSGQSLSASQLRSLRCAGYAIENPTAYSDLLMEGDVCAHALKKPPRFAAPDLADRDRTNLTPSPKGSCAARNGTELVERFASLGDVRGRFLDLVDSFSGDNSPSRREVRYISDLGFQERELAALEVQQGQRRAQMRLACVRERADGRPGTRKQFPPSRAPHGSEEPFSPTLRPEVRFDFYAYQVTSPKFASNWTPRRVDMINIGGISSAPDHVAACSGCELRGWPSIHSNSMLGIACDSERSITRVSEGAVLE</sequence>
<dbReference type="EMBL" id="JABSTQ010009598">
    <property type="protein sequence ID" value="KAG0427717.1"/>
    <property type="molecule type" value="Genomic_DNA"/>
</dbReference>
<gene>
    <name evidence="1" type="ORF">HPB47_025242</name>
</gene>
<dbReference type="Proteomes" id="UP000805193">
    <property type="component" value="Unassembled WGS sequence"/>
</dbReference>
<keyword evidence="2" id="KW-1185">Reference proteome</keyword>
<reference evidence="1 2" key="1">
    <citation type="journal article" date="2020" name="Cell">
        <title>Large-Scale Comparative Analyses of Tick Genomes Elucidate Their Genetic Diversity and Vector Capacities.</title>
        <authorList>
            <consortium name="Tick Genome and Microbiome Consortium (TIGMIC)"/>
            <person name="Jia N."/>
            <person name="Wang J."/>
            <person name="Shi W."/>
            <person name="Du L."/>
            <person name="Sun Y."/>
            <person name="Zhan W."/>
            <person name="Jiang J.F."/>
            <person name="Wang Q."/>
            <person name="Zhang B."/>
            <person name="Ji P."/>
            <person name="Bell-Sakyi L."/>
            <person name="Cui X.M."/>
            <person name="Yuan T.T."/>
            <person name="Jiang B.G."/>
            <person name="Yang W.F."/>
            <person name="Lam T.T."/>
            <person name="Chang Q.C."/>
            <person name="Ding S.J."/>
            <person name="Wang X.J."/>
            <person name="Zhu J.G."/>
            <person name="Ruan X.D."/>
            <person name="Zhao L."/>
            <person name="Wei J.T."/>
            <person name="Ye R.Z."/>
            <person name="Que T.C."/>
            <person name="Du C.H."/>
            <person name="Zhou Y.H."/>
            <person name="Cheng J.X."/>
            <person name="Dai P.F."/>
            <person name="Guo W.B."/>
            <person name="Han X.H."/>
            <person name="Huang E.J."/>
            <person name="Li L.F."/>
            <person name="Wei W."/>
            <person name="Gao Y.C."/>
            <person name="Liu J.Z."/>
            <person name="Shao H.Z."/>
            <person name="Wang X."/>
            <person name="Wang C.C."/>
            <person name="Yang T.C."/>
            <person name="Huo Q.B."/>
            <person name="Li W."/>
            <person name="Chen H.Y."/>
            <person name="Chen S.E."/>
            <person name="Zhou L.G."/>
            <person name="Ni X.B."/>
            <person name="Tian J.H."/>
            <person name="Sheng Y."/>
            <person name="Liu T."/>
            <person name="Pan Y.S."/>
            <person name="Xia L.Y."/>
            <person name="Li J."/>
            <person name="Zhao F."/>
            <person name="Cao W.C."/>
        </authorList>
    </citation>
    <scope>NUCLEOTIDE SEQUENCE [LARGE SCALE GENOMIC DNA]</scope>
    <source>
        <strain evidence="1">Iper-2018</strain>
    </source>
</reference>
<name>A0AC60Q277_IXOPE</name>
<evidence type="ECO:0000313" key="1">
    <source>
        <dbReference type="EMBL" id="KAG0427717.1"/>
    </source>
</evidence>
<protein>
    <submittedName>
        <fullName evidence="1">Uncharacterized protein</fullName>
    </submittedName>
</protein>
<comment type="caution">
    <text evidence="1">The sequence shown here is derived from an EMBL/GenBank/DDBJ whole genome shotgun (WGS) entry which is preliminary data.</text>
</comment>
<accession>A0AC60Q277</accession>